<dbReference type="EMBL" id="JBBPFD010000005">
    <property type="protein sequence ID" value="KAK7925840.1"/>
    <property type="molecule type" value="Genomic_DNA"/>
</dbReference>
<comment type="subcellular location">
    <subcellularLocation>
        <location evidence="1">Cell membrane</location>
        <topology evidence="1">Single-pass type II membrane protein</topology>
    </subcellularLocation>
</comment>
<dbReference type="GO" id="GO:0005886">
    <property type="term" value="C:plasma membrane"/>
    <property type="evidence" value="ECO:0007669"/>
    <property type="project" value="UniProtKB-SubCell"/>
</dbReference>
<evidence type="ECO:0000256" key="1">
    <source>
        <dbReference type="ARBA" id="ARBA00004401"/>
    </source>
</evidence>
<dbReference type="InterPro" id="IPR001304">
    <property type="entry name" value="C-type_lectin-like"/>
</dbReference>
<dbReference type="PANTHER" id="PTHR45710:SF8">
    <property type="entry name" value="RERATING FAMILY MEMBER 4"/>
    <property type="match status" value="1"/>
</dbReference>
<accession>A0AAW0PIM2</accession>
<organism evidence="3 4">
    <name type="scientific">Mugilogobius chulae</name>
    <name type="common">yellowstripe goby</name>
    <dbReference type="NCBI Taxonomy" id="88201"/>
    <lineage>
        <taxon>Eukaryota</taxon>
        <taxon>Metazoa</taxon>
        <taxon>Chordata</taxon>
        <taxon>Craniata</taxon>
        <taxon>Vertebrata</taxon>
        <taxon>Euteleostomi</taxon>
        <taxon>Actinopterygii</taxon>
        <taxon>Neopterygii</taxon>
        <taxon>Teleostei</taxon>
        <taxon>Neoteleostei</taxon>
        <taxon>Acanthomorphata</taxon>
        <taxon>Gobiaria</taxon>
        <taxon>Gobiiformes</taxon>
        <taxon>Gobioidei</taxon>
        <taxon>Gobiidae</taxon>
        <taxon>Gobionellinae</taxon>
        <taxon>Mugilogobius</taxon>
    </lineage>
</organism>
<feature type="domain" description="C-type lectin" evidence="2">
    <location>
        <begin position="31"/>
        <end position="106"/>
    </location>
</feature>
<dbReference type="PANTHER" id="PTHR45710">
    <property type="entry name" value="C-TYPE LECTIN DOMAIN-CONTAINING PROTEIN 180"/>
    <property type="match status" value="1"/>
</dbReference>
<sequence length="110" mass="12870">MGTILQTCEDNLSQKSREYSDRHTSEGWVYFQGSLYLGSTSEMTWQESRQYCQQRGADLSIITSVQEQTFAQVTFKDNIWIGLTDLEQEGLWKWVDGSLLDTRFTWTLRI</sequence>
<evidence type="ECO:0000313" key="3">
    <source>
        <dbReference type="EMBL" id="KAK7925840.1"/>
    </source>
</evidence>
<dbReference type="AlphaFoldDB" id="A0AAW0PIM2"/>
<reference evidence="4" key="1">
    <citation type="submission" date="2024-04" db="EMBL/GenBank/DDBJ databases">
        <title>Salinicola lusitanus LLJ914,a marine bacterium isolated from the Okinawa Trough.</title>
        <authorList>
            <person name="Li J."/>
        </authorList>
    </citation>
    <scope>NUCLEOTIDE SEQUENCE [LARGE SCALE GENOMIC DNA]</scope>
</reference>
<dbReference type="InterPro" id="IPR016186">
    <property type="entry name" value="C-type_lectin-like/link_sf"/>
</dbReference>
<dbReference type="Pfam" id="PF00059">
    <property type="entry name" value="Lectin_C"/>
    <property type="match status" value="1"/>
</dbReference>
<dbReference type="InterPro" id="IPR050828">
    <property type="entry name" value="C-type_lectin/matrix_domain"/>
</dbReference>
<dbReference type="InterPro" id="IPR016187">
    <property type="entry name" value="CTDL_fold"/>
</dbReference>
<name>A0AAW0PIM2_9GOBI</name>
<proteinExistence type="predicted"/>
<dbReference type="Proteomes" id="UP001460270">
    <property type="component" value="Unassembled WGS sequence"/>
</dbReference>
<gene>
    <name evidence="3" type="ORF">WMY93_008150</name>
</gene>
<comment type="caution">
    <text evidence="3">The sequence shown here is derived from an EMBL/GenBank/DDBJ whole genome shotgun (WGS) entry which is preliminary data.</text>
</comment>
<keyword evidence="4" id="KW-1185">Reference proteome</keyword>
<dbReference type="SUPFAM" id="SSF56436">
    <property type="entry name" value="C-type lectin-like"/>
    <property type="match status" value="1"/>
</dbReference>
<evidence type="ECO:0000313" key="4">
    <source>
        <dbReference type="Proteomes" id="UP001460270"/>
    </source>
</evidence>
<dbReference type="PROSITE" id="PS50041">
    <property type="entry name" value="C_TYPE_LECTIN_2"/>
    <property type="match status" value="1"/>
</dbReference>
<dbReference type="Gene3D" id="3.10.100.10">
    <property type="entry name" value="Mannose-Binding Protein A, subunit A"/>
    <property type="match status" value="1"/>
</dbReference>
<protein>
    <recommendedName>
        <fullName evidence="2">C-type lectin domain-containing protein</fullName>
    </recommendedName>
</protein>
<evidence type="ECO:0000259" key="2">
    <source>
        <dbReference type="PROSITE" id="PS50041"/>
    </source>
</evidence>